<keyword evidence="3" id="KW-1185">Reference proteome</keyword>
<sequence>MNIHAGLIWLTFLYCLPIVSVQAGESWQPVVTESGIQIHKREKHAGLVEIKAQTLTPTSLEACRALLSDAENISTWVSHAKKANILQKFSESEYLVQTIFTTPWPSSNRDMVTHSTFFQPDKNTLVLNVLDANQSYPRQAGLVRITDVEANWTLQKLNNGMVHISYTAYANPNGMLPIWLANKLTISSVLETFRGLKKRLPLYQ</sequence>
<reference evidence="2 3" key="1">
    <citation type="submission" date="2023-01" db="EMBL/GenBank/DDBJ databases">
        <title>Vibrio sp. KJ40-1 sp.nov, isolated from marine algae.</title>
        <authorList>
            <person name="Butt M."/>
            <person name="Kim J.M.J."/>
            <person name="Jeon C.O.C."/>
        </authorList>
    </citation>
    <scope>NUCLEOTIDE SEQUENCE [LARGE SCALE GENOMIC DNA]</scope>
    <source>
        <strain evidence="2 3">KJ40-1</strain>
    </source>
</reference>
<evidence type="ECO:0000313" key="2">
    <source>
        <dbReference type="EMBL" id="MDB1125698.1"/>
    </source>
</evidence>
<dbReference type="Gene3D" id="3.30.530.20">
    <property type="match status" value="1"/>
</dbReference>
<dbReference type="Proteomes" id="UP001210678">
    <property type="component" value="Unassembled WGS sequence"/>
</dbReference>
<dbReference type="PANTHER" id="PTHR19308">
    <property type="entry name" value="PHOSPHATIDYLCHOLINE TRANSFER PROTEIN"/>
    <property type="match status" value="1"/>
</dbReference>
<dbReference type="InterPro" id="IPR002913">
    <property type="entry name" value="START_lipid-bd_dom"/>
</dbReference>
<accession>A0ABT4YXJ4</accession>
<feature type="domain" description="START" evidence="1">
    <location>
        <begin position="25"/>
        <end position="204"/>
    </location>
</feature>
<proteinExistence type="predicted"/>
<dbReference type="PIRSF" id="PIRSF039033">
    <property type="entry name" value="START_dom"/>
    <property type="match status" value="1"/>
</dbReference>
<evidence type="ECO:0000259" key="1">
    <source>
        <dbReference type="PROSITE" id="PS50848"/>
    </source>
</evidence>
<dbReference type="PANTHER" id="PTHR19308:SF14">
    <property type="entry name" value="START DOMAIN-CONTAINING PROTEIN"/>
    <property type="match status" value="1"/>
</dbReference>
<dbReference type="PROSITE" id="PS50848">
    <property type="entry name" value="START"/>
    <property type="match status" value="1"/>
</dbReference>
<evidence type="ECO:0000313" key="3">
    <source>
        <dbReference type="Proteomes" id="UP001210678"/>
    </source>
</evidence>
<dbReference type="RefSeq" id="WP_272139637.1">
    <property type="nucleotide sequence ID" value="NZ_JAQLOI010000003.1"/>
</dbReference>
<organism evidence="2 3">
    <name type="scientific">Vibrio algarum</name>
    <dbReference type="NCBI Taxonomy" id="3020714"/>
    <lineage>
        <taxon>Bacteria</taxon>
        <taxon>Pseudomonadati</taxon>
        <taxon>Pseudomonadota</taxon>
        <taxon>Gammaproteobacteria</taxon>
        <taxon>Vibrionales</taxon>
        <taxon>Vibrionaceae</taxon>
        <taxon>Vibrio</taxon>
    </lineage>
</organism>
<gene>
    <name evidence="2" type="ORF">PGX00_19355</name>
</gene>
<dbReference type="InterPro" id="IPR028347">
    <property type="entry name" value="START_dom_prot"/>
</dbReference>
<dbReference type="SUPFAM" id="SSF55961">
    <property type="entry name" value="Bet v1-like"/>
    <property type="match status" value="1"/>
</dbReference>
<dbReference type="InterPro" id="IPR023393">
    <property type="entry name" value="START-like_dom_sf"/>
</dbReference>
<protein>
    <submittedName>
        <fullName evidence="2">START domain-containing protein</fullName>
    </submittedName>
</protein>
<dbReference type="InterPro" id="IPR051213">
    <property type="entry name" value="START_lipid_transfer"/>
</dbReference>
<comment type="caution">
    <text evidence="2">The sequence shown here is derived from an EMBL/GenBank/DDBJ whole genome shotgun (WGS) entry which is preliminary data.</text>
</comment>
<dbReference type="EMBL" id="JAQLOI010000003">
    <property type="protein sequence ID" value="MDB1125698.1"/>
    <property type="molecule type" value="Genomic_DNA"/>
</dbReference>
<dbReference type="Pfam" id="PF01852">
    <property type="entry name" value="START"/>
    <property type="match status" value="1"/>
</dbReference>
<name>A0ABT4YXJ4_9VIBR</name>